<dbReference type="PANTHER" id="PTHR31465">
    <property type="entry name" value="PROTEIN RTA1-RELATED"/>
    <property type="match status" value="1"/>
</dbReference>
<comment type="subcellular location">
    <subcellularLocation>
        <location evidence="1">Membrane</location>
        <topology evidence="1">Multi-pass membrane protein</topology>
    </subcellularLocation>
</comment>
<feature type="transmembrane region" description="Helical" evidence="5">
    <location>
        <begin position="97"/>
        <end position="117"/>
    </location>
</feature>
<keyword evidence="4 5" id="KW-0472">Membrane</keyword>
<organism evidence="7 8">
    <name type="scientific">Trametes cubensis</name>
    <dbReference type="NCBI Taxonomy" id="1111947"/>
    <lineage>
        <taxon>Eukaryota</taxon>
        <taxon>Fungi</taxon>
        <taxon>Dikarya</taxon>
        <taxon>Basidiomycota</taxon>
        <taxon>Agaricomycotina</taxon>
        <taxon>Agaricomycetes</taxon>
        <taxon>Polyporales</taxon>
        <taxon>Polyporaceae</taxon>
        <taxon>Trametes</taxon>
    </lineage>
</organism>
<dbReference type="GO" id="GO:0000324">
    <property type="term" value="C:fungal-type vacuole"/>
    <property type="evidence" value="ECO:0007669"/>
    <property type="project" value="TreeGrafter"/>
</dbReference>
<dbReference type="Pfam" id="PF04479">
    <property type="entry name" value="RTA1"/>
    <property type="match status" value="1"/>
</dbReference>
<dbReference type="PANTHER" id="PTHR31465:SF9">
    <property type="entry name" value="SPHINGOID LONG-CHAIN BASE TRANSPORTER RSB1"/>
    <property type="match status" value="1"/>
</dbReference>
<keyword evidence="8" id="KW-1185">Reference proteome</keyword>
<dbReference type="GO" id="GO:0005886">
    <property type="term" value="C:plasma membrane"/>
    <property type="evidence" value="ECO:0007669"/>
    <property type="project" value="TreeGrafter"/>
</dbReference>
<name>A0AAD7X8Z9_9APHY</name>
<sequence>MNIVGVNHGLVLLFTHIVFSLSTTFSSPLQTLYSSLRLDSSTMNSTDPNYSNDHDSSGHLISPDYGYLPIRSVSLMFTILFALSTAVHLWQALRVRAWWLLFTVILAGGGEVAGWYAREWSHDQPLNDTPFTIQILALILSPTPLVGALFITFGRMATRLGQRYSRLRPRLYSRIFLTIDIISLFVQAGGGSISSGNNNVKVAQIGSDITLGGIIFQLVALTIFAALLVEYLVRRNRDHPIRRQNVDDSERAAMLSGRLGGRSVQIAAKRLAIMLCVSTTLLGIRAIYRTIELSDGWNGKIIKTQWLFIVFDGVPVFSTMLMLNIFHPGSLLKSLEPLEGAIPLDSKA</sequence>
<evidence type="ECO:0000313" key="8">
    <source>
        <dbReference type="Proteomes" id="UP001215151"/>
    </source>
</evidence>
<feature type="transmembrane region" description="Helical" evidence="5">
    <location>
        <begin position="306"/>
        <end position="326"/>
    </location>
</feature>
<evidence type="ECO:0000256" key="3">
    <source>
        <dbReference type="ARBA" id="ARBA00022989"/>
    </source>
</evidence>
<dbReference type="InterPro" id="IPR007568">
    <property type="entry name" value="RTA1"/>
</dbReference>
<proteinExistence type="predicted"/>
<evidence type="ECO:0008006" key="9">
    <source>
        <dbReference type="Google" id="ProtNLM"/>
    </source>
</evidence>
<reference evidence="7" key="1">
    <citation type="submission" date="2022-11" db="EMBL/GenBank/DDBJ databases">
        <title>Genome Sequence of Cubamyces cubensis.</title>
        <authorList>
            <person name="Buettner E."/>
        </authorList>
    </citation>
    <scope>NUCLEOTIDE SEQUENCE</scope>
    <source>
        <strain evidence="7">MPL-01</strain>
    </source>
</reference>
<feature type="chain" id="PRO_5042114361" description="RTA1-domain-containing protein" evidence="6">
    <location>
        <begin position="23"/>
        <end position="348"/>
    </location>
</feature>
<evidence type="ECO:0000256" key="2">
    <source>
        <dbReference type="ARBA" id="ARBA00022692"/>
    </source>
</evidence>
<protein>
    <recommendedName>
        <fullName evidence="9">RTA1-domain-containing protein</fullName>
    </recommendedName>
</protein>
<feature type="transmembrane region" description="Helical" evidence="5">
    <location>
        <begin position="129"/>
        <end position="151"/>
    </location>
</feature>
<evidence type="ECO:0000256" key="6">
    <source>
        <dbReference type="SAM" id="SignalP"/>
    </source>
</evidence>
<keyword evidence="2 5" id="KW-0812">Transmembrane</keyword>
<feature type="transmembrane region" description="Helical" evidence="5">
    <location>
        <begin position="171"/>
        <end position="189"/>
    </location>
</feature>
<dbReference type="AlphaFoldDB" id="A0AAD7X8Z9"/>
<comment type="caution">
    <text evidence="7">The sequence shown here is derived from an EMBL/GenBank/DDBJ whole genome shotgun (WGS) entry which is preliminary data.</text>
</comment>
<dbReference type="EMBL" id="JAPEVG010000228">
    <property type="protein sequence ID" value="KAJ8473280.1"/>
    <property type="molecule type" value="Genomic_DNA"/>
</dbReference>
<feature type="signal peptide" evidence="6">
    <location>
        <begin position="1"/>
        <end position="22"/>
    </location>
</feature>
<evidence type="ECO:0000256" key="1">
    <source>
        <dbReference type="ARBA" id="ARBA00004141"/>
    </source>
</evidence>
<dbReference type="Proteomes" id="UP001215151">
    <property type="component" value="Unassembled WGS sequence"/>
</dbReference>
<feature type="transmembrane region" description="Helical" evidence="5">
    <location>
        <begin position="209"/>
        <end position="233"/>
    </location>
</feature>
<evidence type="ECO:0000256" key="4">
    <source>
        <dbReference type="ARBA" id="ARBA00023136"/>
    </source>
</evidence>
<accession>A0AAD7X8Z9</accession>
<keyword evidence="6" id="KW-0732">Signal</keyword>
<evidence type="ECO:0000313" key="7">
    <source>
        <dbReference type="EMBL" id="KAJ8473280.1"/>
    </source>
</evidence>
<gene>
    <name evidence="7" type="ORF">ONZ51_g7974</name>
</gene>
<feature type="transmembrane region" description="Helical" evidence="5">
    <location>
        <begin position="70"/>
        <end position="90"/>
    </location>
</feature>
<keyword evidence="3 5" id="KW-1133">Transmembrane helix</keyword>
<evidence type="ECO:0000256" key="5">
    <source>
        <dbReference type="SAM" id="Phobius"/>
    </source>
</evidence>